<keyword evidence="3" id="KW-1185">Reference proteome</keyword>
<feature type="compositionally biased region" description="Basic and acidic residues" evidence="1">
    <location>
        <begin position="1"/>
        <end position="18"/>
    </location>
</feature>
<reference evidence="3" key="1">
    <citation type="submission" date="2015-07" db="EMBL/GenBank/DDBJ databases">
        <authorList>
            <person name="Rodrigo-Torres Lidia"/>
            <person name="Arahal R.David."/>
        </authorList>
    </citation>
    <scope>NUCLEOTIDE SEQUENCE [LARGE SCALE GENOMIC DNA]</scope>
    <source>
        <strain evidence="3">CECT 5096</strain>
    </source>
</reference>
<name>A0A0M6Z4M1_9HYPH</name>
<dbReference type="Proteomes" id="UP000049983">
    <property type="component" value="Unassembled WGS sequence"/>
</dbReference>
<feature type="compositionally biased region" description="Basic residues" evidence="1">
    <location>
        <begin position="19"/>
        <end position="30"/>
    </location>
</feature>
<evidence type="ECO:0000313" key="2">
    <source>
        <dbReference type="EMBL" id="CTQ71742.1"/>
    </source>
</evidence>
<dbReference type="STRING" id="311410.LA5095_01780"/>
<dbReference type="AlphaFoldDB" id="A0A0M6Z4M1"/>
<proteinExistence type="predicted"/>
<protein>
    <submittedName>
        <fullName evidence="2">Uncharacterized protein</fullName>
    </submittedName>
</protein>
<gene>
    <name evidence="2" type="ORF">LA5096_03034</name>
</gene>
<feature type="region of interest" description="Disordered" evidence="1">
    <location>
        <begin position="1"/>
        <end position="30"/>
    </location>
</feature>
<dbReference type="EMBL" id="CXWC01000010">
    <property type="protein sequence ID" value="CTQ71742.1"/>
    <property type="molecule type" value="Genomic_DNA"/>
</dbReference>
<sequence>MRRPESREETPKEGDAVRIPHRNKIAPHRTKVKPESGALLYKLWAFIAILPIQFSAEQVIQAALR</sequence>
<evidence type="ECO:0000256" key="1">
    <source>
        <dbReference type="SAM" id="MobiDB-lite"/>
    </source>
</evidence>
<evidence type="ECO:0000313" key="3">
    <source>
        <dbReference type="Proteomes" id="UP000049983"/>
    </source>
</evidence>
<organism evidence="2 3">
    <name type="scientific">Roseibium album</name>
    <dbReference type="NCBI Taxonomy" id="311410"/>
    <lineage>
        <taxon>Bacteria</taxon>
        <taxon>Pseudomonadati</taxon>
        <taxon>Pseudomonadota</taxon>
        <taxon>Alphaproteobacteria</taxon>
        <taxon>Hyphomicrobiales</taxon>
        <taxon>Stappiaceae</taxon>
        <taxon>Roseibium</taxon>
    </lineage>
</organism>
<accession>A0A0M6Z4M1</accession>